<gene>
    <name evidence="1" type="ORF">COA17_07265</name>
</gene>
<dbReference type="AlphaFoldDB" id="A0A2A4HZ53"/>
<name>A0A2A4HZ53_9SPHN</name>
<sequence length="75" mass="8286">MASIVEGKRRGAENAHQERAWLAWTIAALQRAKRLPALTEIAGNKKRTPKRRAASVEALMTMAHMWTAATGGKME</sequence>
<comment type="caution">
    <text evidence="1">The sequence shown here is derived from an EMBL/GenBank/DDBJ whole genome shotgun (WGS) entry which is preliminary data.</text>
</comment>
<reference evidence="1 2" key="1">
    <citation type="submission" date="2017-09" db="EMBL/GenBank/DDBJ databases">
        <title>Sphingomonas ginsenosidimutans KACC 14949, whole genome shotgun sequence.</title>
        <authorList>
            <person name="Feng G."/>
            <person name="Zhu H."/>
        </authorList>
    </citation>
    <scope>NUCLEOTIDE SEQUENCE [LARGE SCALE GENOMIC DNA]</scope>
    <source>
        <strain evidence="1 2">KACC 14949</strain>
    </source>
</reference>
<dbReference type="Proteomes" id="UP000218784">
    <property type="component" value="Unassembled WGS sequence"/>
</dbReference>
<proteinExistence type="predicted"/>
<accession>A0A2A4HZ53</accession>
<evidence type="ECO:0008006" key="3">
    <source>
        <dbReference type="Google" id="ProtNLM"/>
    </source>
</evidence>
<dbReference type="EMBL" id="NWVD01000002">
    <property type="protein sequence ID" value="PCG09650.1"/>
    <property type="molecule type" value="Genomic_DNA"/>
</dbReference>
<dbReference type="RefSeq" id="WP_096611265.1">
    <property type="nucleotide sequence ID" value="NZ_NWVD01000002.1"/>
</dbReference>
<evidence type="ECO:0000313" key="2">
    <source>
        <dbReference type="Proteomes" id="UP000218784"/>
    </source>
</evidence>
<evidence type="ECO:0000313" key="1">
    <source>
        <dbReference type="EMBL" id="PCG09650.1"/>
    </source>
</evidence>
<protein>
    <recommendedName>
        <fullName evidence="3">Transposase</fullName>
    </recommendedName>
</protein>
<keyword evidence="2" id="KW-1185">Reference proteome</keyword>
<organism evidence="1 2">
    <name type="scientific">Sphingomonas ginsenosidimutans</name>
    <dbReference type="NCBI Taxonomy" id="862134"/>
    <lineage>
        <taxon>Bacteria</taxon>
        <taxon>Pseudomonadati</taxon>
        <taxon>Pseudomonadota</taxon>
        <taxon>Alphaproteobacteria</taxon>
        <taxon>Sphingomonadales</taxon>
        <taxon>Sphingomonadaceae</taxon>
        <taxon>Sphingomonas</taxon>
    </lineage>
</organism>